<gene>
    <name evidence="7" type="ORF">P4G45_07590</name>
    <name evidence="8" type="ORF">P8936_07825</name>
</gene>
<dbReference type="Pfam" id="PF02737">
    <property type="entry name" value="3HCDH_N"/>
    <property type="match status" value="1"/>
</dbReference>
<evidence type="ECO:0000256" key="1">
    <source>
        <dbReference type="ARBA" id="ARBA00023002"/>
    </source>
</evidence>
<proteinExistence type="predicted"/>
<dbReference type="EMBL" id="CP121195">
    <property type="protein sequence ID" value="XBH15060.1"/>
    <property type="molecule type" value="Genomic_DNA"/>
</dbReference>
<comment type="catalytic activity">
    <reaction evidence="3">
        <text>a (3S)-3-hydroxyacyl-CoA + NAD(+) = a 3-oxoacyl-CoA + NADH + H(+)</text>
        <dbReference type="Rhea" id="RHEA:22432"/>
        <dbReference type="ChEBI" id="CHEBI:15378"/>
        <dbReference type="ChEBI" id="CHEBI:57318"/>
        <dbReference type="ChEBI" id="CHEBI:57540"/>
        <dbReference type="ChEBI" id="CHEBI:57945"/>
        <dbReference type="ChEBI" id="CHEBI:90726"/>
        <dbReference type="EC" id="1.1.1.35"/>
    </reaction>
</comment>
<dbReference type="Pfam" id="PF00725">
    <property type="entry name" value="3HCDH"/>
    <property type="match status" value="2"/>
</dbReference>
<evidence type="ECO:0000259" key="4">
    <source>
        <dbReference type="Pfam" id="PF00725"/>
    </source>
</evidence>
<evidence type="ECO:0000259" key="5">
    <source>
        <dbReference type="Pfam" id="PF02737"/>
    </source>
</evidence>
<feature type="domain" description="3-hydroxyacyl-CoA dehydrogenase NAD binding" evidence="5">
    <location>
        <begin position="13"/>
        <end position="202"/>
    </location>
</feature>
<dbReference type="EMBL" id="CP121194">
    <property type="protein sequence ID" value="XBH11577.1"/>
    <property type="molecule type" value="Genomic_DNA"/>
</dbReference>
<dbReference type="PANTHER" id="PTHR48075">
    <property type="entry name" value="3-HYDROXYACYL-COA DEHYDROGENASE FAMILY PROTEIN"/>
    <property type="match status" value="1"/>
</dbReference>
<dbReference type="Gene3D" id="1.10.1040.50">
    <property type="match status" value="1"/>
</dbReference>
<evidence type="ECO:0000259" key="6">
    <source>
        <dbReference type="Pfam" id="PF16113"/>
    </source>
</evidence>
<keyword evidence="1" id="KW-0560">Oxidoreductase</keyword>
<dbReference type="InterPro" id="IPR029045">
    <property type="entry name" value="ClpP/crotonase-like_dom_sf"/>
</dbReference>
<dbReference type="SUPFAM" id="SSF51735">
    <property type="entry name" value="NAD(P)-binding Rossmann-fold domains"/>
    <property type="match status" value="1"/>
</dbReference>
<reference evidence="8" key="1">
    <citation type="submission" date="2023-03" db="EMBL/GenBank/DDBJ databases">
        <title>Edaphobacter sp.</title>
        <authorList>
            <person name="Huber K.J."/>
            <person name="Papendorf J."/>
            <person name="Pilke C."/>
            <person name="Bunk B."/>
            <person name="Sproeer C."/>
            <person name="Pester M."/>
        </authorList>
    </citation>
    <scope>NUCLEOTIDE SEQUENCE</scope>
    <source>
        <strain evidence="7">DSM 109919</strain>
        <strain evidence="8">DSM 109920</strain>
    </source>
</reference>
<dbReference type="GO" id="GO:0006631">
    <property type="term" value="P:fatty acid metabolic process"/>
    <property type="evidence" value="ECO:0007669"/>
    <property type="project" value="InterPro"/>
</dbReference>
<sequence>MPESSVAARQIRKAAVLGAGTMGSRIAAHIANTGVPVVLLDIVPPGTASDAPKQERNKLVLAAIDALKKSKPAAFYVPDNARFITIGNFEDDLRLIADCDWILEAVAENLDIKRSLLFKVQQHLRADAILTTNTSGLPIADIAASLPGDLKPHFFGTHFFNPPRYMRLLEIVPGAETDPADVATITRFCDQRLGKTVVRSHDTPNFIANRIGTFSMGNAIRLMQAQGLSIEEVDALTGSALGWPRTGTFRLGDMVGIDVFAHVAKNFEAQAARIKDERADVGLAPFIDKMIEKRWLGDKTGQGFYKKASGDSGKSGGKDSEGRDLRLVLDWQTLDYRPSVRPKFPALDMAKNVESTAARIPQLLHADASKSKAAAFYWPLLTELFTYSSNRVPEITDSIVEVDEAMKAGFNWELGPFEMFDAAGVRTTTEKMRAAGAPIAASVEKLLAIGESWYKDDPAVPSGRVFFDPVTGSYKPVPMVEGVTSLATIKKARGVVRKNPGASIIDLGQGVAAIELHSKMNALGDDIVSLITQTLKPSSQQVTDFDAFVITGESANFSVGANLMQLLLTIQDEEWDEVDLAVRNFQNMTQTIKFCPRPVVVAPYGMCLGGGTEISLHAAARQPHAELYMGLVEAGVGLIPGGGGCKEMVLRSIEAGSSIRPDARGEGVEIFEALKKNFETIAKATVSTSAAEARNLGFLRPSDNITINRDRLLTDARLRARAIADAGYATPIPRTDIPAPGESVLATLKLAVWTMREGQYISDHDTKVANWIAYALCGGNVTPGTLVSEQHLLDLEREAFLSLCGEKKTQERIAFTLKTGKPLRN</sequence>
<dbReference type="SUPFAM" id="SSF52096">
    <property type="entry name" value="ClpP/crotonase"/>
    <property type="match status" value="1"/>
</dbReference>
<accession>A0AAU7DCJ7</accession>
<dbReference type="InterPro" id="IPR008927">
    <property type="entry name" value="6-PGluconate_DH-like_C_sf"/>
</dbReference>
<dbReference type="CDD" id="cd06558">
    <property type="entry name" value="crotonase-like"/>
    <property type="match status" value="1"/>
</dbReference>
<dbReference type="Gene3D" id="3.40.50.720">
    <property type="entry name" value="NAD(P)-binding Rossmann-like Domain"/>
    <property type="match status" value="1"/>
</dbReference>
<organism evidence="8">
    <name type="scientific">Edaphobacter paludis</name>
    <dbReference type="NCBI Taxonomy" id="3035702"/>
    <lineage>
        <taxon>Bacteria</taxon>
        <taxon>Pseudomonadati</taxon>
        <taxon>Acidobacteriota</taxon>
        <taxon>Terriglobia</taxon>
        <taxon>Terriglobales</taxon>
        <taxon>Acidobacteriaceae</taxon>
        <taxon>Edaphobacter</taxon>
    </lineage>
</organism>
<dbReference type="SUPFAM" id="SSF48179">
    <property type="entry name" value="6-phosphogluconate dehydrogenase C-terminal domain-like"/>
    <property type="match status" value="2"/>
</dbReference>
<evidence type="ECO:0000256" key="3">
    <source>
        <dbReference type="ARBA" id="ARBA00049556"/>
    </source>
</evidence>
<dbReference type="InterPro" id="IPR036291">
    <property type="entry name" value="NAD(P)-bd_dom_sf"/>
</dbReference>
<dbReference type="KEGG" id="epl:P4G45_07590"/>
<feature type="domain" description="3-hydroxyacyl-CoA dehydrogenase C-terminal" evidence="4">
    <location>
        <begin position="206"/>
        <end position="306"/>
    </location>
</feature>
<protein>
    <submittedName>
        <fullName evidence="8">3-hydroxyacyl-CoA dehydrogenase NAD-binding domain-containing protein</fullName>
    </submittedName>
</protein>
<dbReference type="GO" id="GO:0070403">
    <property type="term" value="F:NAD+ binding"/>
    <property type="evidence" value="ECO:0007669"/>
    <property type="project" value="InterPro"/>
</dbReference>
<feature type="domain" description="Enoyl-CoA hydratase/isomerase" evidence="6">
    <location>
        <begin position="512"/>
        <end position="645"/>
    </location>
</feature>
<feature type="domain" description="3-hydroxyacyl-CoA dehydrogenase C-terminal" evidence="4">
    <location>
        <begin position="398"/>
        <end position="433"/>
    </location>
</feature>
<dbReference type="AlphaFoldDB" id="A0AAU7DCJ7"/>
<evidence type="ECO:0000313" key="8">
    <source>
        <dbReference type="EMBL" id="XBH15060.1"/>
    </source>
</evidence>
<evidence type="ECO:0000313" key="7">
    <source>
        <dbReference type="EMBL" id="XBH11577.1"/>
    </source>
</evidence>
<dbReference type="InterPro" id="IPR006108">
    <property type="entry name" value="3HC_DH_C"/>
</dbReference>
<dbReference type="GO" id="GO:0003857">
    <property type="term" value="F:(3S)-3-hydroxyacyl-CoA dehydrogenase (NAD+) activity"/>
    <property type="evidence" value="ECO:0007669"/>
    <property type="project" value="UniProtKB-EC"/>
</dbReference>
<dbReference type="PANTHER" id="PTHR48075:SF7">
    <property type="entry name" value="3-HYDROXYACYL-COA DEHYDROGENASE-RELATED"/>
    <property type="match status" value="1"/>
</dbReference>
<dbReference type="RefSeq" id="WP_348269069.1">
    <property type="nucleotide sequence ID" value="NZ_CP121194.1"/>
</dbReference>
<accession>A0AAU7D2K2</accession>
<keyword evidence="2" id="KW-0520">NAD</keyword>
<name>A0AAU7DCJ7_9BACT</name>
<dbReference type="Pfam" id="PF16113">
    <property type="entry name" value="ECH_2"/>
    <property type="match status" value="1"/>
</dbReference>
<evidence type="ECO:0000256" key="2">
    <source>
        <dbReference type="ARBA" id="ARBA00023027"/>
    </source>
</evidence>
<dbReference type="InterPro" id="IPR006176">
    <property type="entry name" value="3-OHacyl-CoA_DH_NAD-bd"/>
</dbReference>
<dbReference type="Gene3D" id="3.90.226.10">
    <property type="entry name" value="2-enoyl-CoA Hydratase, Chain A, domain 1"/>
    <property type="match status" value="1"/>
</dbReference>
<dbReference type="InterPro" id="IPR045004">
    <property type="entry name" value="ECH_dom"/>
</dbReference>